<sequence>MEKNLIFFSYSRVDSNFALKLAKDLRQSGIELWIDQLDIKGGTHWDASIEDALNSANRMIVILSASSVASNNVMDEVSYALENNKKIIPVLLNDCKAPFRLRRLQHIDFTLDYKKGLSQLLEAINSTNIQNPILVVNEVEKQISLPENDNEVIEPIKPEVVKLVKKEKEKDRERVSEREIEKEKEREKEVQKRRNKIIIIGISALVVLVILAMVTYNYQFKKPEEVINTFPLDTTEIEVPKVKDTLNNSDTINKSETDKIIIKQLFGLVSKDGTKFSYYGETVNNIPNGKGTGTFIEEKYTGGWKNGYRVGNGIVTDKSGGKITGNFKDDKLNGYGILTSKDYNYKGFFKDNKFNGKGTLISKDGDSYTGNFKNGVCDGIGTYKYKNGDKYEGEFKNNLFNGNGTINYANGDTYSGSWKNDEKDGHGTYITKDGYKYIGTWEKDNEKIGYRTHATKFSSYIGYTKNGKRDGLGTFIIFDKYEIRNCPNSKKYIGGWKEDMLEGFGRCYDKNNKLIYEGDFKDDKPVSKYPNR</sequence>
<keyword evidence="1" id="KW-0677">Repeat</keyword>
<dbReference type="EMBL" id="JBHMFB010000029">
    <property type="protein sequence ID" value="MFB9090070.1"/>
    <property type="molecule type" value="Genomic_DNA"/>
</dbReference>
<dbReference type="Pfam" id="PF02493">
    <property type="entry name" value="MORN"/>
    <property type="match status" value="9"/>
</dbReference>
<dbReference type="InterPro" id="IPR003409">
    <property type="entry name" value="MORN"/>
</dbReference>
<proteinExistence type="predicted"/>
<evidence type="ECO:0000313" key="6">
    <source>
        <dbReference type="Proteomes" id="UP001589576"/>
    </source>
</evidence>
<dbReference type="PANTHER" id="PTHR43215:SF14">
    <property type="entry name" value="RADIAL SPOKE HEAD 1 HOMOLOG"/>
    <property type="match status" value="1"/>
</dbReference>
<dbReference type="RefSeq" id="WP_290285058.1">
    <property type="nucleotide sequence ID" value="NZ_JAUFQN010000019.1"/>
</dbReference>
<keyword evidence="3" id="KW-1133">Transmembrane helix</keyword>
<dbReference type="PANTHER" id="PTHR43215">
    <property type="entry name" value="RADIAL SPOKE HEAD 1 HOMOLOG"/>
    <property type="match status" value="1"/>
</dbReference>
<dbReference type="SMART" id="SM00698">
    <property type="entry name" value="MORN"/>
    <property type="match status" value="9"/>
</dbReference>
<dbReference type="InterPro" id="IPR000157">
    <property type="entry name" value="TIR_dom"/>
</dbReference>
<dbReference type="SUPFAM" id="SSF82185">
    <property type="entry name" value="Histone H3 K4-specific methyltransferase SET7/9 N-terminal domain"/>
    <property type="match status" value="3"/>
</dbReference>
<keyword evidence="3" id="KW-0472">Membrane</keyword>
<evidence type="ECO:0000259" key="4">
    <source>
        <dbReference type="PROSITE" id="PS50104"/>
    </source>
</evidence>
<reference evidence="5 6" key="1">
    <citation type="submission" date="2024-09" db="EMBL/GenBank/DDBJ databases">
        <authorList>
            <person name="Sun Q."/>
            <person name="Mori K."/>
        </authorList>
    </citation>
    <scope>NUCLEOTIDE SEQUENCE [LARGE SCALE GENOMIC DNA]</scope>
    <source>
        <strain evidence="5 6">CECT 8460</strain>
    </source>
</reference>
<keyword evidence="2" id="KW-0175">Coiled coil</keyword>
<dbReference type="Gene3D" id="3.40.50.10140">
    <property type="entry name" value="Toll/interleukin-1 receptor homology (TIR) domain"/>
    <property type="match status" value="1"/>
</dbReference>
<gene>
    <name evidence="5" type="ORF">ACFFUU_10700</name>
</gene>
<comment type="caution">
    <text evidence="5">The sequence shown here is derived from an EMBL/GenBank/DDBJ whole genome shotgun (WGS) entry which is preliminary data.</text>
</comment>
<dbReference type="InterPro" id="IPR035897">
    <property type="entry name" value="Toll_tir_struct_dom_sf"/>
</dbReference>
<dbReference type="SUPFAM" id="SSF52200">
    <property type="entry name" value="Toll/Interleukin receptor TIR domain"/>
    <property type="match status" value="1"/>
</dbReference>
<dbReference type="SMART" id="SM00255">
    <property type="entry name" value="TIR"/>
    <property type="match status" value="1"/>
</dbReference>
<evidence type="ECO:0000256" key="3">
    <source>
        <dbReference type="SAM" id="Phobius"/>
    </source>
</evidence>
<dbReference type="PROSITE" id="PS50104">
    <property type="entry name" value="TIR"/>
    <property type="match status" value="1"/>
</dbReference>
<accession>A0ABV5GG04</accession>
<feature type="transmembrane region" description="Helical" evidence="3">
    <location>
        <begin position="197"/>
        <end position="218"/>
    </location>
</feature>
<keyword evidence="6" id="KW-1185">Reference proteome</keyword>
<evidence type="ECO:0000313" key="5">
    <source>
        <dbReference type="EMBL" id="MFB9090070.1"/>
    </source>
</evidence>
<dbReference type="Proteomes" id="UP001589576">
    <property type="component" value="Unassembled WGS sequence"/>
</dbReference>
<evidence type="ECO:0000256" key="1">
    <source>
        <dbReference type="ARBA" id="ARBA00022737"/>
    </source>
</evidence>
<keyword evidence="3" id="KW-0812">Transmembrane</keyword>
<feature type="domain" description="TIR" evidence="4">
    <location>
        <begin position="2"/>
        <end position="133"/>
    </location>
</feature>
<feature type="coiled-coil region" evidence="2">
    <location>
        <begin position="165"/>
        <end position="193"/>
    </location>
</feature>
<name>A0ABV5GG04_9FLAO</name>
<protein>
    <submittedName>
        <fullName evidence="5">TIR domain-containing protein</fullName>
    </submittedName>
</protein>
<dbReference type="Gene3D" id="2.20.110.10">
    <property type="entry name" value="Histone H3 K4-specific methyltransferase SET7/9 N-terminal domain"/>
    <property type="match status" value="4"/>
</dbReference>
<dbReference type="Pfam" id="PF13676">
    <property type="entry name" value="TIR_2"/>
    <property type="match status" value="1"/>
</dbReference>
<organism evidence="5 6">
    <name type="scientific">Flavobacterium paronense</name>
    <dbReference type="NCBI Taxonomy" id="1392775"/>
    <lineage>
        <taxon>Bacteria</taxon>
        <taxon>Pseudomonadati</taxon>
        <taxon>Bacteroidota</taxon>
        <taxon>Flavobacteriia</taxon>
        <taxon>Flavobacteriales</taxon>
        <taxon>Flavobacteriaceae</taxon>
        <taxon>Flavobacterium</taxon>
    </lineage>
</organism>
<evidence type="ECO:0000256" key="2">
    <source>
        <dbReference type="SAM" id="Coils"/>
    </source>
</evidence>